<feature type="signal peptide" evidence="1">
    <location>
        <begin position="1"/>
        <end position="21"/>
    </location>
</feature>
<dbReference type="PROSITE" id="PS51257">
    <property type="entry name" value="PROKAR_LIPOPROTEIN"/>
    <property type="match status" value="1"/>
</dbReference>
<feature type="chain" id="PRO_5040797757" description="PEGA domain-containing protein" evidence="1">
    <location>
        <begin position="22"/>
        <end position="150"/>
    </location>
</feature>
<protein>
    <recommendedName>
        <fullName evidence="2">PEGA domain-containing protein</fullName>
    </recommendedName>
</protein>
<keyword evidence="1" id="KW-0732">Signal</keyword>
<sequence>MRYLVLLLSVSLVGCATIVTGSSTDISLQSDPSEAQIEINGQDRGETPTTLSLDSDRSYTVELSLEGYEDESIQLRKSTSGWVAGNLLFGGIPGLVIDAATGGLYVLSPKNVSADLDEETADASDELTIRVAMNVDTSWKKVGQLDPLEK</sequence>
<dbReference type="Pfam" id="PF08308">
    <property type="entry name" value="PEGA"/>
    <property type="match status" value="1"/>
</dbReference>
<evidence type="ECO:0000259" key="2">
    <source>
        <dbReference type="Pfam" id="PF08308"/>
    </source>
</evidence>
<organism evidence="3 4">
    <name type="scientific">Salinibacter ruber</name>
    <dbReference type="NCBI Taxonomy" id="146919"/>
    <lineage>
        <taxon>Bacteria</taxon>
        <taxon>Pseudomonadati</taxon>
        <taxon>Rhodothermota</taxon>
        <taxon>Rhodothermia</taxon>
        <taxon>Rhodothermales</taxon>
        <taxon>Salinibacteraceae</taxon>
        <taxon>Salinibacter</taxon>
    </lineage>
</organism>
<dbReference type="InterPro" id="IPR013229">
    <property type="entry name" value="PEGA"/>
</dbReference>
<evidence type="ECO:0000313" key="4">
    <source>
        <dbReference type="Proteomes" id="UP001155144"/>
    </source>
</evidence>
<dbReference type="AlphaFoldDB" id="A0A9X2V8Z8"/>
<dbReference type="Proteomes" id="UP001155144">
    <property type="component" value="Unassembled WGS sequence"/>
</dbReference>
<evidence type="ECO:0000256" key="1">
    <source>
        <dbReference type="SAM" id="SignalP"/>
    </source>
</evidence>
<evidence type="ECO:0000313" key="3">
    <source>
        <dbReference type="EMBL" id="MCS4123050.1"/>
    </source>
</evidence>
<comment type="caution">
    <text evidence="3">The sequence shown here is derived from an EMBL/GenBank/DDBJ whole genome shotgun (WGS) entry which is preliminary data.</text>
</comment>
<proteinExistence type="predicted"/>
<gene>
    <name evidence="3" type="ORF">GGP45_003421</name>
</gene>
<reference evidence="3" key="1">
    <citation type="submission" date="2022-08" db="EMBL/GenBank/DDBJ databases">
        <title>Genomic Encyclopedia of Type Strains, Phase V (KMG-V): Genome sequencing to study the core and pangenomes of soil and plant-associated prokaryotes.</title>
        <authorList>
            <person name="Whitman W."/>
        </authorList>
    </citation>
    <scope>NUCLEOTIDE SEQUENCE</scope>
    <source>
        <strain evidence="3">SP3026</strain>
    </source>
</reference>
<dbReference type="RefSeq" id="WP_251980467.1">
    <property type="nucleotide sequence ID" value="NZ_CALTSI010000037.1"/>
</dbReference>
<name>A0A9X2V8Z8_9BACT</name>
<feature type="domain" description="PEGA" evidence="2">
    <location>
        <begin position="24"/>
        <end position="70"/>
    </location>
</feature>
<accession>A0A9X2V8Z8</accession>
<dbReference type="EMBL" id="JANUBL010000016">
    <property type="protein sequence ID" value="MCS4123050.1"/>
    <property type="molecule type" value="Genomic_DNA"/>
</dbReference>